<dbReference type="PANTHER" id="PTHR43689:SF8">
    <property type="entry name" value="ALPHA_BETA-HYDROLASES SUPERFAMILY PROTEIN"/>
    <property type="match status" value="1"/>
</dbReference>
<evidence type="ECO:0000313" key="3">
    <source>
        <dbReference type="Proteomes" id="UP000094236"/>
    </source>
</evidence>
<dbReference type="Proteomes" id="UP000094236">
    <property type="component" value="Unassembled WGS sequence"/>
</dbReference>
<name>A0A1E4TNZ8_PACTA</name>
<dbReference type="PANTHER" id="PTHR43689">
    <property type="entry name" value="HYDROLASE"/>
    <property type="match status" value="1"/>
</dbReference>
<dbReference type="SUPFAM" id="SSF52799">
    <property type="entry name" value="(Phosphotyrosine protein) phosphatases II"/>
    <property type="match status" value="1"/>
</dbReference>
<feature type="domain" description="Tyrosine specific protein phosphatases" evidence="1">
    <location>
        <begin position="558"/>
        <end position="625"/>
    </location>
</feature>
<dbReference type="InterPro" id="IPR029021">
    <property type="entry name" value="Prot-tyrosine_phosphatase-like"/>
</dbReference>
<dbReference type="PROSITE" id="PS00383">
    <property type="entry name" value="TYR_PHOSPHATASE_1"/>
    <property type="match status" value="1"/>
</dbReference>
<dbReference type="InterPro" id="IPR029058">
    <property type="entry name" value="AB_hydrolase_fold"/>
</dbReference>
<dbReference type="Pfam" id="PF00561">
    <property type="entry name" value="Abhydrolase_1"/>
    <property type="match status" value="1"/>
</dbReference>
<dbReference type="Gene3D" id="3.90.190.10">
    <property type="entry name" value="Protein tyrosine phosphatase superfamily"/>
    <property type="match status" value="1"/>
</dbReference>
<proteinExistence type="predicted"/>
<reference evidence="3" key="1">
    <citation type="submission" date="2016-05" db="EMBL/GenBank/DDBJ databases">
        <title>Comparative genomics of biotechnologically important yeasts.</title>
        <authorList>
            <consortium name="DOE Joint Genome Institute"/>
            <person name="Riley R."/>
            <person name="Haridas S."/>
            <person name="Wolfe K.H."/>
            <person name="Lopes M.R."/>
            <person name="Hittinger C.T."/>
            <person name="Goker M."/>
            <person name="Salamov A."/>
            <person name="Wisecaver J."/>
            <person name="Long T.M."/>
            <person name="Aerts A.L."/>
            <person name="Barry K."/>
            <person name="Choi C."/>
            <person name="Clum A."/>
            <person name="Coughlan A.Y."/>
            <person name="Deshpande S."/>
            <person name="Douglass A.P."/>
            <person name="Hanson S.J."/>
            <person name="Klenk H.-P."/>
            <person name="Labutti K."/>
            <person name="Lapidus A."/>
            <person name="Lindquist E."/>
            <person name="Lipzen A."/>
            <person name="Meier-Kolthoff J.P."/>
            <person name="Ohm R.A."/>
            <person name="Otillar R.P."/>
            <person name="Pangilinan J."/>
            <person name="Peng Y."/>
            <person name="Rokas A."/>
            <person name="Rosa C.A."/>
            <person name="Scheuner C."/>
            <person name="Sibirny A.A."/>
            <person name="Slot J.C."/>
            <person name="Stielow J.B."/>
            <person name="Sun H."/>
            <person name="Kurtzman C.P."/>
            <person name="Blackwell M."/>
            <person name="Grigoriev I.V."/>
            <person name="Jeffries T.W."/>
        </authorList>
    </citation>
    <scope>NUCLEOTIDE SEQUENCE [LARGE SCALE GENOMIC DNA]</scope>
    <source>
        <strain evidence="3">NRRL Y-2460</strain>
    </source>
</reference>
<organism evidence="2 3">
    <name type="scientific">Pachysolen tannophilus NRRL Y-2460</name>
    <dbReference type="NCBI Taxonomy" id="669874"/>
    <lineage>
        <taxon>Eukaryota</taxon>
        <taxon>Fungi</taxon>
        <taxon>Dikarya</taxon>
        <taxon>Ascomycota</taxon>
        <taxon>Saccharomycotina</taxon>
        <taxon>Pichiomycetes</taxon>
        <taxon>Pachysolenaceae</taxon>
        <taxon>Pachysolen</taxon>
    </lineage>
</organism>
<dbReference type="InterPro" id="IPR016130">
    <property type="entry name" value="Tyr_Pase_AS"/>
</dbReference>
<dbReference type="SUPFAM" id="SSF53474">
    <property type="entry name" value="alpha/beta-Hydrolases"/>
    <property type="match status" value="1"/>
</dbReference>
<dbReference type="AlphaFoldDB" id="A0A1E4TNZ8"/>
<dbReference type="EMBL" id="KV454018">
    <property type="protein sequence ID" value="ODV93480.1"/>
    <property type="molecule type" value="Genomic_DNA"/>
</dbReference>
<protein>
    <recommendedName>
        <fullName evidence="1">Tyrosine specific protein phosphatases domain-containing protein</fullName>
    </recommendedName>
</protein>
<sequence>MSDYQQLSSELQDEEDIVDSSTRYLNDKNTTISLKNLTFLQSLETVKIINFKTKFYNYLLLLYKRFFQNELLSDFEKIVLAEPNDCSLVSKYSKIEKFDLSKVPALSINDIYLSTLSIPHPLRVHVDRSTNINREQVLENLQKLNDLPLVIVLHGLGGQMSQFEQLLALFSQCSDIFSLDLPGFGNSRKRGNLKEDGQSLTKITKEDQQKIADSIKKMNWDDFKTDNLVDLLIHIINIKRGKRNVILIGHSMGSHLAIKILNKLPKNTVESLILLSPPKIGEKIGKKPFILRLLSWSSRAFDCWRTWDRIGGLDSKSVNRQIYNCDISNIFKKLKQFRWNLDIKSNILMRYIYGFKGVIQQELIESISKVNDVKNKSFSKILIVCGENDLVTPFKISLDIVKLLQKNDFNPTLEKISSCGHGLLLDKPEIISGLILNFVEELNYLNINLPWCLKVKALISGDKWGLKNELKWQRIVSVSKQITNPTTLEKSPLVAMKALRESDPIHNPQNLEKDYPNLIAIVDISSDLPSYNPGNFRRIKYHKMPTVSKVIPDSTNIRNFINLIQEILKKDNLNADGSIKVKDNPLIAVHCHYGFNRTGFLICCYLIEIMGWPVEDAIRGFKESREPGIKHPHFIDGLYIRYEK</sequence>
<keyword evidence="3" id="KW-1185">Reference proteome</keyword>
<gene>
    <name evidence="2" type="ORF">PACTADRAFT_52057</name>
</gene>
<dbReference type="InterPro" id="IPR000340">
    <property type="entry name" value="Dual-sp_phosphatase_cat-dom"/>
</dbReference>
<dbReference type="Gene3D" id="3.40.50.1820">
    <property type="entry name" value="alpha/beta hydrolase"/>
    <property type="match status" value="1"/>
</dbReference>
<dbReference type="InterPro" id="IPR000387">
    <property type="entry name" value="Tyr_Pase_dom"/>
</dbReference>
<evidence type="ECO:0000259" key="1">
    <source>
        <dbReference type="PROSITE" id="PS50056"/>
    </source>
</evidence>
<dbReference type="InterPro" id="IPR000073">
    <property type="entry name" value="AB_hydrolase_1"/>
</dbReference>
<evidence type="ECO:0000313" key="2">
    <source>
        <dbReference type="EMBL" id="ODV93480.1"/>
    </source>
</evidence>
<dbReference type="STRING" id="669874.A0A1E4TNZ8"/>
<accession>A0A1E4TNZ8</accession>
<dbReference type="Pfam" id="PF00782">
    <property type="entry name" value="DSPc"/>
    <property type="match status" value="1"/>
</dbReference>
<dbReference type="PROSITE" id="PS50056">
    <property type="entry name" value="TYR_PHOSPHATASE_2"/>
    <property type="match status" value="1"/>
</dbReference>
<dbReference type="OrthoDB" id="428974at2759"/>